<name>A0ABX7M0I5_9RHOO</name>
<sequence>MYRREDLSIAIPTLGRDIGLLDRILGVLQAEMLASIVVWDGHQAPSQAQAQAILARGASLRVHERNRGLSAGRNTGAAAMATSLGMFIDDDIVPAAGFAQAVIDFHNQHPDPLAMMMGCVTWRGGPHQSALTEWFETRGNWNVFHTVPEGRPHANFMGGFTSFKTTALSDLTFDEGFTRYGCEDVEFGYRFFARGGTLLSWPRVLGIHIKPLSAADYLRDHLGAGYSRGVLIECQPDTSFSLAWTCKAFNTTLPRAQLDALADCADRLLVQGGGRPTPELDLLMRLLSEQALQSGFIEFMTAQHAGAQALRDAALAGAHIDEQALINGVEDFAPLLLERARRSYDPQQRMALLARCRSLIPHYLAPLIEEISGHDDTAAHAALREHLARHEHRLDHRTLETLLSRLGLQRLSASGGGARELYAVLLSAQAADDVGAIIDTAQRLLDLDPGHVGALIAWARAAMRSDKPLARVLLRQAKHHVGFRPLHEQEEREPEIAALLRGIEQIPEHEA</sequence>
<keyword evidence="6" id="KW-1185">Reference proteome</keyword>
<evidence type="ECO:0000256" key="1">
    <source>
        <dbReference type="ARBA" id="ARBA00006739"/>
    </source>
</evidence>
<dbReference type="InterPro" id="IPR001173">
    <property type="entry name" value="Glyco_trans_2-like"/>
</dbReference>
<evidence type="ECO:0000256" key="3">
    <source>
        <dbReference type="ARBA" id="ARBA00022679"/>
    </source>
</evidence>
<organism evidence="5 6">
    <name type="scientific">Niveibacterium microcysteis</name>
    <dbReference type="NCBI Taxonomy" id="2811415"/>
    <lineage>
        <taxon>Bacteria</taxon>
        <taxon>Pseudomonadati</taxon>
        <taxon>Pseudomonadota</taxon>
        <taxon>Betaproteobacteria</taxon>
        <taxon>Rhodocyclales</taxon>
        <taxon>Rhodocyclaceae</taxon>
        <taxon>Niveibacterium</taxon>
    </lineage>
</organism>
<reference evidence="5 6" key="1">
    <citation type="submission" date="2021-02" db="EMBL/GenBank/DDBJ databases">
        <title>Niveibacterium changnyeongensis HC41.</title>
        <authorList>
            <person name="Kang M."/>
        </authorList>
    </citation>
    <scope>NUCLEOTIDE SEQUENCE [LARGE SCALE GENOMIC DNA]</scope>
    <source>
        <strain evidence="5 6">HC41</strain>
    </source>
</reference>
<feature type="domain" description="Glycosyltransferase 2-like" evidence="4">
    <location>
        <begin position="8"/>
        <end position="111"/>
    </location>
</feature>
<evidence type="ECO:0000256" key="2">
    <source>
        <dbReference type="ARBA" id="ARBA00022676"/>
    </source>
</evidence>
<dbReference type="RefSeq" id="WP_206252675.1">
    <property type="nucleotide sequence ID" value="NZ_CP071060.1"/>
</dbReference>
<evidence type="ECO:0000313" key="6">
    <source>
        <dbReference type="Proteomes" id="UP000663570"/>
    </source>
</evidence>
<gene>
    <name evidence="5" type="ORF">JY500_12225</name>
</gene>
<dbReference type="EMBL" id="CP071060">
    <property type="protein sequence ID" value="QSI75282.1"/>
    <property type="molecule type" value="Genomic_DNA"/>
</dbReference>
<comment type="similarity">
    <text evidence="1">Belongs to the glycosyltransferase 2 family.</text>
</comment>
<dbReference type="InterPro" id="IPR029044">
    <property type="entry name" value="Nucleotide-diphossugar_trans"/>
</dbReference>
<dbReference type="SUPFAM" id="SSF53448">
    <property type="entry name" value="Nucleotide-diphospho-sugar transferases"/>
    <property type="match status" value="1"/>
</dbReference>
<keyword evidence="3" id="KW-0808">Transferase</keyword>
<accession>A0ABX7M0I5</accession>
<dbReference type="PANTHER" id="PTHR43179">
    <property type="entry name" value="RHAMNOSYLTRANSFERASE WBBL"/>
    <property type="match status" value="1"/>
</dbReference>
<dbReference type="Pfam" id="PF00535">
    <property type="entry name" value="Glycos_transf_2"/>
    <property type="match status" value="1"/>
</dbReference>
<dbReference type="Gene3D" id="3.90.550.10">
    <property type="entry name" value="Spore Coat Polysaccharide Biosynthesis Protein SpsA, Chain A"/>
    <property type="match status" value="1"/>
</dbReference>
<dbReference type="PANTHER" id="PTHR43179:SF12">
    <property type="entry name" value="GALACTOFURANOSYLTRANSFERASE GLFT2"/>
    <property type="match status" value="1"/>
</dbReference>
<evidence type="ECO:0000313" key="5">
    <source>
        <dbReference type="EMBL" id="QSI75282.1"/>
    </source>
</evidence>
<keyword evidence="2" id="KW-0328">Glycosyltransferase</keyword>
<dbReference type="Proteomes" id="UP000663570">
    <property type="component" value="Chromosome"/>
</dbReference>
<protein>
    <submittedName>
        <fullName evidence="5">Glycosyltransferase</fullName>
    </submittedName>
</protein>
<proteinExistence type="inferred from homology"/>
<evidence type="ECO:0000259" key="4">
    <source>
        <dbReference type="Pfam" id="PF00535"/>
    </source>
</evidence>